<dbReference type="EMBL" id="AAGHHI010000092">
    <property type="protein sequence ID" value="EBN9459722.1"/>
    <property type="molecule type" value="Genomic_DNA"/>
</dbReference>
<sequence length="232" mass="25666">MNKFVKGALATVLSLAFCSQAMAAFVLNGTRFIYEEGKKNTSFTVTNEADKTYGGQVWIDNTNQGNGVYMVPQPPFFKVGAKQKQVIRIMNTDSSLPKDRESLFWLNVQEVLPKPEVKDTEGSVLAIAMNTRVKLIYRPAAIKEDGRQDAEKQLILEQRGNETWLKNPTPYYMAVIGMKADGKKVALSDKVLADIAQLKPFSEVSLGKKVTGKTSVDAINDWGALRNLPSDS</sequence>
<feature type="domain" description="Pili assembly chaperone N-terminal" evidence="7">
    <location>
        <begin position="25"/>
        <end position="142"/>
    </location>
</feature>
<reference evidence="9" key="1">
    <citation type="submission" date="2018-10" db="EMBL/GenBank/DDBJ databases">
        <authorList>
            <consortium name="PulseNet: The National Subtyping Network for Foodborne Disease Surveillance"/>
            <person name="Tarr C.L."/>
            <person name="Trees E."/>
            <person name="Katz L.S."/>
            <person name="Carleton-Romer H.A."/>
            <person name="Stroika S."/>
            <person name="Kucerova Z."/>
            <person name="Roache K.F."/>
            <person name="Sabol A.L."/>
            <person name="Besser J."/>
            <person name="Gerner-Smidt P."/>
        </authorList>
    </citation>
    <scope>NUCLEOTIDE SEQUENCE</scope>
    <source>
        <strain evidence="10">PNUSAS052102</strain>
        <strain evidence="9">PNUSAS056402</strain>
    </source>
</reference>
<dbReference type="AlphaFoldDB" id="A0A5Z3U974"/>
<comment type="similarity">
    <text evidence="2">Belongs to the periplasmic pilus chaperone family.</text>
</comment>
<evidence type="ECO:0000256" key="1">
    <source>
        <dbReference type="ARBA" id="ARBA00004418"/>
    </source>
</evidence>
<protein>
    <submittedName>
        <fullName evidence="9">Fimbrial chaperone</fullName>
    </submittedName>
</protein>
<dbReference type="EMBL" id="AACXGU010000104">
    <property type="protein sequence ID" value="EAN1687504.1"/>
    <property type="molecule type" value="Genomic_DNA"/>
</dbReference>
<evidence type="ECO:0000259" key="7">
    <source>
        <dbReference type="Pfam" id="PF00345"/>
    </source>
</evidence>
<keyword evidence="4" id="KW-0574">Periplasm</keyword>
<dbReference type="InterPro" id="IPR013783">
    <property type="entry name" value="Ig-like_fold"/>
</dbReference>
<organism evidence="9">
    <name type="scientific">Salmonella enterica</name>
    <name type="common">Salmonella choleraesuis</name>
    <dbReference type="NCBI Taxonomy" id="28901"/>
    <lineage>
        <taxon>Bacteria</taxon>
        <taxon>Pseudomonadati</taxon>
        <taxon>Pseudomonadota</taxon>
        <taxon>Gammaproteobacteria</taxon>
        <taxon>Enterobacterales</taxon>
        <taxon>Enterobacteriaceae</taxon>
        <taxon>Salmonella</taxon>
    </lineage>
</organism>
<dbReference type="InterPro" id="IPR008962">
    <property type="entry name" value="PapD-like_sf"/>
</dbReference>
<comment type="subcellular location">
    <subcellularLocation>
        <location evidence="1">Periplasm</location>
    </subcellularLocation>
</comment>
<proteinExistence type="inferred from homology"/>
<comment type="caution">
    <text evidence="9">The sequence shown here is derived from an EMBL/GenBank/DDBJ whole genome shotgun (WGS) entry which is preliminary data.</text>
</comment>
<dbReference type="PRINTS" id="PR00969">
    <property type="entry name" value="CHAPERONPILI"/>
</dbReference>
<dbReference type="InterPro" id="IPR036316">
    <property type="entry name" value="Pili_assmbl_chap_C_dom_sf"/>
</dbReference>
<dbReference type="Pfam" id="PF00345">
    <property type="entry name" value="PapD_N"/>
    <property type="match status" value="1"/>
</dbReference>
<dbReference type="InterPro" id="IPR016147">
    <property type="entry name" value="Pili_assmbl_chaperone_N"/>
</dbReference>
<evidence type="ECO:0000256" key="6">
    <source>
        <dbReference type="SAM" id="SignalP"/>
    </source>
</evidence>
<keyword evidence="5" id="KW-0143">Chaperone</keyword>
<accession>A0A5Z3U974</accession>
<dbReference type="NCBIfam" id="NF011758">
    <property type="entry name" value="PRK15211.1"/>
    <property type="match status" value="1"/>
</dbReference>
<evidence type="ECO:0000313" key="10">
    <source>
        <dbReference type="EMBL" id="EBN9459722.1"/>
    </source>
</evidence>
<evidence type="ECO:0000256" key="3">
    <source>
        <dbReference type="ARBA" id="ARBA00022729"/>
    </source>
</evidence>
<feature type="signal peptide" evidence="6">
    <location>
        <begin position="1"/>
        <end position="23"/>
    </location>
</feature>
<dbReference type="PANTHER" id="PTHR30251">
    <property type="entry name" value="PILUS ASSEMBLY CHAPERONE"/>
    <property type="match status" value="1"/>
</dbReference>
<evidence type="ECO:0000256" key="5">
    <source>
        <dbReference type="ARBA" id="ARBA00023186"/>
    </source>
</evidence>
<feature type="domain" description="Pili assembly chaperone C-terminal" evidence="8">
    <location>
        <begin position="165"/>
        <end position="225"/>
    </location>
</feature>
<evidence type="ECO:0000259" key="8">
    <source>
        <dbReference type="Pfam" id="PF02753"/>
    </source>
</evidence>
<dbReference type="GO" id="GO:0071555">
    <property type="term" value="P:cell wall organization"/>
    <property type="evidence" value="ECO:0007669"/>
    <property type="project" value="InterPro"/>
</dbReference>
<dbReference type="PANTHER" id="PTHR30251:SF2">
    <property type="entry name" value="FIMBRIAL CHAPERONE YADV-RELATED"/>
    <property type="match status" value="1"/>
</dbReference>
<dbReference type="SUPFAM" id="SSF49584">
    <property type="entry name" value="Periplasmic chaperone C-domain"/>
    <property type="match status" value="1"/>
</dbReference>
<evidence type="ECO:0000256" key="4">
    <source>
        <dbReference type="ARBA" id="ARBA00022764"/>
    </source>
</evidence>
<feature type="chain" id="PRO_5036375425" evidence="6">
    <location>
        <begin position="24"/>
        <end position="232"/>
    </location>
</feature>
<evidence type="ECO:0000313" key="9">
    <source>
        <dbReference type="EMBL" id="EAN1687504.1"/>
    </source>
</evidence>
<name>A0A5Z3U974_SALER</name>
<dbReference type="InterPro" id="IPR050643">
    <property type="entry name" value="Periplasmic_pilus_chap"/>
</dbReference>
<dbReference type="SUPFAM" id="SSF49354">
    <property type="entry name" value="PapD-like"/>
    <property type="match status" value="1"/>
</dbReference>
<gene>
    <name evidence="10" type="ORF">D3L55_22335</name>
    <name evidence="9" type="ORF">D8U03_23095</name>
</gene>
<dbReference type="InterPro" id="IPR016148">
    <property type="entry name" value="Pili_assmbl_chaperone_C"/>
</dbReference>
<evidence type="ECO:0000256" key="2">
    <source>
        <dbReference type="ARBA" id="ARBA00007399"/>
    </source>
</evidence>
<dbReference type="Pfam" id="PF02753">
    <property type="entry name" value="PapD_C"/>
    <property type="match status" value="1"/>
</dbReference>
<keyword evidence="3 6" id="KW-0732">Signal</keyword>
<dbReference type="InterPro" id="IPR001829">
    <property type="entry name" value="Pili_assmbl_chaperone_bac"/>
</dbReference>
<dbReference type="GO" id="GO:0030288">
    <property type="term" value="C:outer membrane-bounded periplasmic space"/>
    <property type="evidence" value="ECO:0007669"/>
    <property type="project" value="InterPro"/>
</dbReference>
<dbReference type="Gene3D" id="2.60.40.10">
    <property type="entry name" value="Immunoglobulins"/>
    <property type="match status" value="2"/>
</dbReference>